<dbReference type="GO" id="GO:0046872">
    <property type="term" value="F:metal ion binding"/>
    <property type="evidence" value="ECO:0007669"/>
    <property type="project" value="UniProtKB-KW"/>
</dbReference>
<dbReference type="PANTHER" id="PTHR33751:SF1">
    <property type="entry name" value="CBB3-TYPE CYTOCHROME C OXIDASE SUBUNIT FIXP"/>
    <property type="match status" value="1"/>
</dbReference>
<dbReference type="InterPro" id="IPR036909">
    <property type="entry name" value="Cyt_c-like_dom_sf"/>
</dbReference>
<evidence type="ECO:0000256" key="2">
    <source>
        <dbReference type="ARBA" id="ARBA00022723"/>
    </source>
</evidence>
<sequence>VIPGLNGRHPLDERGVGEILLGELRCAACHADEHSRGLHRPGAPDLASVGQRVSPEYMRRFLANPSSIHPGVKMPDVLSGQSKARRSEVAEALSHFMVSLTVKSFAGWKPGIGDAMAGRSLFHEIGCVACHSPRDEEGREAVGGSLLSLAHVPAKYGHESLAEFLFNPHRTRPSSRMPDFHLSQDESRNLAEYLIGGQPAPARPFKVNAGLVDKGRAYFREFNCVACHSITGQPVGRQSIPLAMLKPGRGCLSSKPHGVPDYNLSDIQRKAIAHALAKRKKVIAPEETIALSLTAFNCIACHKRDDYGGPSKEFLPYLKTSEEGLGDQARVPPELTLAGAKLKPGWMHKVLFDGEVARPYMHTRMPEFGEANLGFLPALLASVDKVEPAVFPEPGRKERGSIRSAGHKLVGDKGLNCTTCHNFNGKESPGFKGMDLLTSYDRLQPAWFYHFMRNPAKYRPGIVMPNYWAGKKGAREDILDGNADAQIWSIWHYFSYGQGAHTPSGIHNPGSNLEVGDITRTYRGRSRIAGYRGIAVGFPEGLNYAFNAETGTLSGIWRGDFVSVGWGGQGAGNFNPKSRA</sequence>
<keyword evidence="3" id="KW-0408">Iron</keyword>
<name>A0A382AK56_9ZZZZ</name>
<accession>A0A382AK56</accession>
<dbReference type="EMBL" id="UINC01025761">
    <property type="protein sequence ID" value="SVB01950.1"/>
    <property type="molecule type" value="Genomic_DNA"/>
</dbReference>
<dbReference type="GO" id="GO:0009055">
    <property type="term" value="F:electron transfer activity"/>
    <property type="evidence" value="ECO:0007669"/>
    <property type="project" value="InterPro"/>
</dbReference>
<dbReference type="SUPFAM" id="SSF46626">
    <property type="entry name" value="Cytochrome c"/>
    <property type="match status" value="5"/>
</dbReference>
<gene>
    <name evidence="5" type="ORF">METZ01_LOCUS154804</name>
</gene>
<dbReference type="InterPro" id="IPR050597">
    <property type="entry name" value="Cytochrome_c_Oxidase_Subunit"/>
</dbReference>
<dbReference type="AlphaFoldDB" id="A0A382AK56"/>
<dbReference type="Pfam" id="PF00034">
    <property type="entry name" value="Cytochrom_C"/>
    <property type="match status" value="1"/>
</dbReference>
<dbReference type="PANTHER" id="PTHR33751">
    <property type="entry name" value="CBB3-TYPE CYTOCHROME C OXIDASE SUBUNIT FIXP"/>
    <property type="match status" value="1"/>
</dbReference>
<dbReference type="GO" id="GO:0020037">
    <property type="term" value="F:heme binding"/>
    <property type="evidence" value="ECO:0007669"/>
    <property type="project" value="InterPro"/>
</dbReference>
<evidence type="ECO:0000259" key="4">
    <source>
        <dbReference type="PROSITE" id="PS51007"/>
    </source>
</evidence>
<protein>
    <recommendedName>
        <fullName evidence="4">Cytochrome c domain-containing protein</fullName>
    </recommendedName>
</protein>
<dbReference type="InterPro" id="IPR009056">
    <property type="entry name" value="Cyt_c-like_dom"/>
</dbReference>
<feature type="non-terminal residue" evidence="5">
    <location>
        <position position="1"/>
    </location>
</feature>
<proteinExistence type="predicted"/>
<organism evidence="5">
    <name type="scientific">marine metagenome</name>
    <dbReference type="NCBI Taxonomy" id="408172"/>
    <lineage>
        <taxon>unclassified sequences</taxon>
        <taxon>metagenomes</taxon>
        <taxon>ecological metagenomes</taxon>
    </lineage>
</organism>
<keyword evidence="2" id="KW-0479">Metal-binding</keyword>
<keyword evidence="1" id="KW-0349">Heme</keyword>
<evidence type="ECO:0000256" key="1">
    <source>
        <dbReference type="ARBA" id="ARBA00022617"/>
    </source>
</evidence>
<dbReference type="InterPro" id="IPR036280">
    <property type="entry name" value="Multihaem_cyt_sf"/>
</dbReference>
<feature type="domain" description="Cytochrome c" evidence="4">
    <location>
        <begin position="12"/>
        <end position="101"/>
    </location>
</feature>
<dbReference type="SUPFAM" id="SSF48695">
    <property type="entry name" value="Multiheme cytochromes"/>
    <property type="match status" value="1"/>
</dbReference>
<dbReference type="Gene3D" id="1.10.760.10">
    <property type="entry name" value="Cytochrome c-like domain"/>
    <property type="match status" value="4"/>
</dbReference>
<dbReference type="PROSITE" id="PS51007">
    <property type="entry name" value="CYTC"/>
    <property type="match status" value="3"/>
</dbReference>
<feature type="domain" description="Cytochrome c" evidence="4">
    <location>
        <begin position="210"/>
        <end position="384"/>
    </location>
</feature>
<feature type="non-terminal residue" evidence="5">
    <location>
        <position position="580"/>
    </location>
</feature>
<evidence type="ECO:0000313" key="5">
    <source>
        <dbReference type="EMBL" id="SVB01950.1"/>
    </source>
</evidence>
<reference evidence="5" key="1">
    <citation type="submission" date="2018-05" db="EMBL/GenBank/DDBJ databases">
        <authorList>
            <person name="Lanie J.A."/>
            <person name="Ng W.-L."/>
            <person name="Kazmierczak K.M."/>
            <person name="Andrzejewski T.M."/>
            <person name="Davidsen T.M."/>
            <person name="Wayne K.J."/>
            <person name="Tettelin H."/>
            <person name="Glass J.I."/>
            <person name="Rusch D."/>
            <person name="Podicherti R."/>
            <person name="Tsui H.-C.T."/>
            <person name="Winkler M.E."/>
        </authorList>
    </citation>
    <scope>NUCLEOTIDE SEQUENCE</scope>
</reference>
<evidence type="ECO:0000256" key="3">
    <source>
        <dbReference type="ARBA" id="ARBA00023004"/>
    </source>
</evidence>
<feature type="domain" description="Cytochrome c" evidence="4">
    <location>
        <begin position="113"/>
        <end position="198"/>
    </location>
</feature>